<keyword evidence="2" id="KW-0131">Cell cycle</keyword>
<proteinExistence type="predicted"/>
<dbReference type="Proteomes" id="UP000658382">
    <property type="component" value="Unassembled WGS sequence"/>
</dbReference>
<comment type="caution">
    <text evidence="2">The sequence shown here is derived from an EMBL/GenBank/DDBJ whole genome shotgun (WGS) entry which is preliminary data.</text>
</comment>
<protein>
    <submittedName>
        <fullName evidence="2">Cell division protein FtsN</fullName>
    </submittedName>
</protein>
<dbReference type="EMBL" id="BMNQ01000035">
    <property type="protein sequence ID" value="GGK00238.1"/>
    <property type="molecule type" value="Genomic_DNA"/>
</dbReference>
<evidence type="ECO:0000256" key="1">
    <source>
        <dbReference type="SAM" id="Phobius"/>
    </source>
</evidence>
<keyword evidence="1" id="KW-0812">Transmembrane</keyword>
<dbReference type="RefSeq" id="WP_188633262.1">
    <property type="nucleotide sequence ID" value="NZ_BMNQ01000035.1"/>
</dbReference>
<sequence length="195" mass="21528">MGLKKQLGMGVMSAVLGMSLIGGGTYAYFSSSETTNNTFATGTLDLSVDPTTIVDVKELKPGDSVTRDFELKNTGSLDIKNVLLETDYSVTDGEGDNTEDFGDHIQVEFLYNADKMDEVIYETTLSELKDMKPEAVNEEVFQEFLGDGGLEPESQDDLVVKFKFVDNGENQNQFQGDELNLEWTFNAQQGDGEEK</sequence>
<accession>A0A917UYS7</accession>
<dbReference type="AlphaFoldDB" id="A0A917UYS7"/>
<keyword evidence="3" id="KW-1185">Reference proteome</keyword>
<keyword evidence="1" id="KW-0472">Membrane</keyword>
<dbReference type="Pfam" id="PF12389">
    <property type="entry name" value="Peptidase_M73"/>
    <property type="match status" value="1"/>
</dbReference>
<organism evidence="2 3">
    <name type="scientific">Lentibacillus kapialis</name>
    <dbReference type="NCBI Taxonomy" id="340214"/>
    <lineage>
        <taxon>Bacteria</taxon>
        <taxon>Bacillati</taxon>
        <taxon>Bacillota</taxon>
        <taxon>Bacilli</taxon>
        <taxon>Bacillales</taxon>
        <taxon>Bacillaceae</taxon>
        <taxon>Lentibacillus</taxon>
    </lineage>
</organism>
<dbReference type="GO" id="GO:0051301">
    <property type="term" value="P:cell division"/>
    <property type="evidence" value="ECO:0007669"/>
    <property type="project" value="UniProtKB-KW"/>
</dbReference>
<dbReference type="InterPro" id="IPR023833">
    <property type="entry name" value="Signal_pept_SipW-depend-type"/>
</dbReference>
<reference evidence="2" key="2">
    <citation type="submission" date="2020-09" db="EMBL/GenBank/DDBJ databases">
        <authorList>
            <person name="Sun Q."/>
            <person name="Ohkuma M."/>
        </authorList>
    </citation>
    <scope>NUCLEOTIDE SEQUENCE</scope>
    <source>
        <strain evidence="2">JCM 12580</strain>
    </source>
</reference>
<dbReference type="InterPro" id="IPR022121">
    <property type="entry name" value="Peptidase_M73_camelysin"/>
</dbReference>
<evidence type="ECO:0000313" key="2">
    <source>
        <dbReference type="EMBL" id="GGK00238.1"/>
    </source>
</evidence>
<name>A0A917UYS7_9BACI</name>
<keyword evidence="2" id="KW-0132">Cell division</keyword>
<reference evidence="2" key="1">
    <citation type="journal article" date="2014" name="Int. J. Syst. Evol. Microbiol.">
        <title>Complete genome sequence of Corynebacterium casei LMG S-19264T (=DSM 44701T), isolated from a smear-ripened cheese.</title>
        <authorList>
            <consortium name="US DOE Joint Genome Institute (JGI-PGF)"/>
            <person name="Walter F."/>
            <person name="Albersmeier A."/>
            <person name="Kalinowski J."/>
            <person name="Ruckert C."/>
        </authorList>
    </citation>
    <scope>NUCLEOTIDE SEQUENCE</scope>
    <source>
        <strain evidence="2">JCM 12580</strain>
    </source>
</reference>
<gene>
    <name evidence="2" type="primary">calY</name>
    <name evidence="2" type="ORF">GCM10007063_23240</name>
</gene>
<dbReference type="NCBIfam" id="TIGR04088">
    <property type="entry name" value="cognate_SipW"/>
    <property type="match status" value="1"/>
</dbReference>
<feature type="transmembrane region" description="Helical" evidence="1">
    <location>
        <begin position="7"/>
        <end position="29"/>
    </location>
</feature>
<evidence type="ECO:0000313" key="3">
    <source>
        <dbReference type="Proteomes" id="UP000658382"/>
    </source>
</evidence>
<keyword evidence="1" id="KW-1133">Transmembrane helix</keyword>